<evidence type="ECO:0000313" key="12">
    <source>
        <dbReference type="Proteomes" id="UP000002188"/>
    </source>
</evidence>
<reference evidence="11 12" key="1">
    <citation type="journal article" date="2009" name="BMC Genomics">
        <title>Brucella microti: the genome sequence of an emerging pathogen.</title>
        <authorList>
            <person name="Audic S."/>
            <person name="Lescot M."/>
            <person name="Claverie J.-M."/>
            <person name="Scholz H.C."/>
        </authorList>
    </citation>
    <scope>NUCLEOTIDE SEQUENCE [LARGE SCALE GENOMIC DNA]</scope>
    <source>
        <strain evidence="11 12">CCM 4915</strain>
    </source>
</reference>
<dbReference type="KEGG" id="bmr:BMI_II1108"/>
<keyword evidence="12" id="KW-1185">Reference proteome</keyword>
<comment type="similarity">
    <text evidence="2">Belongs to the ABC transporter superfamily.</text>
</comment>
<dbReference type="PROSITE" id="PS00211">
    <property type="entry name" value="ABC_TRANSPORTER_1"/>
    <property type="match status" value="1"/>
</dbReference>
<keyword evidence="6" id="KW-0547">Nucleotide-binding</keyword>
<sequence>MPLGMTRSARSRNCASIVVTGTECVFIFNAPRKRRAQSWRQIRNMIYQSEQVGANMSRALSIAAAIFNRIATAGVKFTGVCRSMPVYCLINWRLSGQGRKSNMIYHCRQKRKKQVIVNTTKMTGENMDSQKISRDSGLGISIEGVTKKYGSFTAVDGLDMQIAPGEFLALLGPSGSGKSTILMLLAGFERPDNGRILFGNNDYTRVPPHRRNIGMVFQHYTLFPNMSVLDNVAFPLKTRGMERSQRHRIAREALARVRLADFADRSPKQLSGGQQQRVALARSIVYSPRVLLMDEPLSALDKNLREEMQIEIKRLHTELGMTIVFVTHDQGEALTMADRVAILQGGHIQQIAGARELYNRPANLFSARFIGEMNLIPVDWDGQTARTTDGTTVPVPAHNVMNASTGKALIAIRPERLAPAGQGLEITVRDVIYAGPDTAVLGTMADGTELRARLASAALPDIRSGQKLYLGFSPEAGLLYRPAE</sequence>
<dbReference type="GO" id="GO:0005524">
    <property type="term" value="F:ATP binding"/>
    <property type="evidence" value="ECO:0007669"/>
    <property type="project" value="UniProtKB-KW"/>
</dbReference>
<keyword evidence="7 11" id="KW-0067">ATP-binding</keyword>
<dbReference type="GO" id="GO:0022857">
    <property type="term" value="F:transmembrane transporter activity"/>
    <property type="evidence" value="ECO:0007669"/>
    <property type="project" value="InterPro"/>
</dbReference>
<dbReference type="PANTHER" id="PTHR42781:SF4">
    <property type="entry name" value="SPERMIDINE_PUTRESCINE IMPORT ATP-BINDING PROTEIN POTA"/>
    <property type="match status" value="1"/>
</dbReference>
<evidence type="ECO:0000256" key="6">
    <source>
        <dbReference type="ARBA" id="ARBA00022741"/>
    </source>
</evidence>
<dbReference type="Gene3D" id="3.40.50.300">
    <property type="entry name" value="P-loop containing nucleotide triphosphate hydrolases"/>
    <property type="match status" value="1"/>
</dbReference>
<dbReference type="PROSITE" id="PS50893">
    <property type="entry name" value="ABC_TRANSPORTER_2"/>
    <property type="match status" value="1"/>
</dbReference>
<keyword evidence="8" id="KW-1278">Translocase</keyword>
<evidence type="ECO:0000259" key="10">
    <source>
        <dbReference type="PROSITE" id="PS50893"/>
    </source>
</evidence>
<dbReference type="Gene3D" id="2.40.50.100">
    <property type="match status" value="1"/>
</dbReference>
<keyword evidence="11" id="KW-0378">Hydrolase</keyword>
<dbReference type="EC" id="3.6.3.31" evidence="11"/>
<feature type="domain" description="ABC transporter" evidence="10">
    <location>
        <begin position="140"/>
        <end position="370"/>
    </location>
</feature>
<keyword evidence="4" id="KW-1003">Cell membrane</keyword>
<dbReference type="SUPFAM" id="SSF52540">
    <property type="entry name" value="P-loop containing nucleoside triphosphate hydrolases"/>
    <property type="match status" value="1"/>
</dbReference>
<name>C7LJM8_BRUMC</name>
<dbReference type="AlphaFoldDB" id="C7LJM8"/>
<dbReference type="InterPro" id="IPR050093">
    <property type="entry name" value="ABC_SmlMolc_Importer"/>
</dbReference>
<keyword evidence="5" id="KW-0997">Cell inner membrane</keyword>
<dbReference type="Pfam" id="PF08402">
    <property type="entry name" value="TOBE_2"/>
    <property type="match status" value="1"/>
</dbReference>
<evidence type="ECO:0000256" key="5">
    <source>
        <dbReference type="ARBA" id="ARBA00022519"/>
    </source>
</evidence>
<evidence type="ECO:0000256" key="3">
    <source>
        <dbReference type="ARBA" id="ARBA00022448"/>
    </source>
</evidence>
<evidence type="ECO:0000313" key="11">
    <source>
        <dbReference type="EMBL" id="ACU50216.1"/>
    </source>
</evidence>
<dbReference type="SMART" id="SM00382">
    <property type="entry name" value="AAA"/>
    <property type="match status" value="1"/>
</dbReference>
<dbReference type="InterPro" id="IPR027417">
    <property type="entry name" value="P-loop_NTPase"/>
</dbReference>
<dbReference type="GO" id="GO:0016887">
    <property type="term" value="F:ATP hydrolysis activity"/>
    <property type="evidence" value="ECO:0007669"/>
    <property type="project" value="InterPro"/>
</dbReference>
<dbReference type="InterPro" id="IPR008995">
    <property type="entry name" value="Mo/tungstate-bd_C_term_dom"/>
</dbReference>
<protein>
    <submittedName>
        <fullName evidence="11">Spermidine/putrescine transport ATP-binding protein PotA</fullName>
        <ecNumber evidence="11">3.6.3.31</ecNumber>
    </submittedName>
</protein>
<dbReference type="InterPro" id="IPR017871">
    <property type="entry name" value="ABC_transporter-like_CS"/>
</dbReference>
<evidence type="ECO:0000256" key="4">
    <source>
        <dbReference type="ARBA" id="ARBA00022475"/>
    </source>
</evidence>
<gene>
    <name evidence="11" type="primary">potA</name>
    <name evidence="11" type="ordered locus">BMI_II1108</name>
</gene>
<dbReference type="SUPFAM" id="SSF50331">
    <property type="entry name" value="MOP-like"/>
    <property type="match status" value="1"/>
</dbReference>
<keyword evidence="9" id="KW-0472">Membrane</keyword>
<organism evidence="11 12">
    <name type="scientific">Brucella microti (strain BCCN 7-01 / CAPM 6434 / CCM 4915)</name>
    <dbReference type="NCBI Taxonomy" id="568815"/>
    <lineage>
        <taxon>Bacteria</taxon>
        <taxon>Pseudomonadati</taxon>
        <taxon>Pseudomonadota</taxon>
        <taxon>Alphaproteobacteria</taxon>
        <taxon>Hyphomicrobiales</taxon>
        <taxon>Brucellaceae</taxon>
        <taxon>Brucella/Ochrobactrum group</taxon>
        <taxon>Brucella</taxon>
    </lineage>
</organism>
<dbReference type="Proteomes" id="UP000002188">
    <property type="component" value="Chromosome 2"/>
</dbReference>
<evidence type="ECO:0000256" key="2">
    <source>
        <dbReference type="ARBA" id="ARBA00005417"/>
    </source>
</evidence>
<dbReference type="EMBL" id="CP001579">
    <property type="protein sequence ID" value="ACU50216.1"/>
    <property type="molecule type" value="Genomic_DNA"/>
</dbReference>
<dbReference type="PANTHER" id="PTHR42781">
    <property type="entry name" value="SPERMIDINE/PUTRESCINE IMPORT ATP-BINDING PROTEIN POTA"/>
    <property type="match status" value="1"/>
</dbReference>
<proteinExistence type="inferred from homology"/>
<evidence type="ECO:0000256" key="8">
    <source>
        <dbReference type="ARBA" id="ARBA00022967"/>
    </source>
</evidence>
<dbReference type="InterPro" id="IPR003593">
    <property type="entry name" value="AAA+_ATPase"/>
</dbReference>
<dbReference type="GO" id="GO:0043190">
    <property type="term" value="C:ATP-binding cassette (ABC) transporter complex"/>
    <property type="evidence" value="ECO:0007669"/>
    <property type="project" value="InterPro"/>
</dbReference>
<dbReference type="InterPro" id="IPR013611">
    <property type="entry name" value="Transp-assoc_OB_typ2"/>
</dbReference>
<comment type="subcellular location">
    <subcellularLocation>
        <location evidence="1">Cell inner membrane</location>
    </subcellularLocation>
</comment>
<keyword evidence="3" id="KW-0813">Transport</keyword>
<dbReference type="HOGENOM" id="CLU_000604_1_1_5"/>
<evidence type="ECO:0000256" key="9">
    <source>
        <dbReference type="ARBA" id="ARBA00023136"/>
    </source>
</evidence>
<dbReference type="GO" id="GO:0015697">
    <property type="term" value="P:quaternary ammonium group transport"/>
    <property type="evidence" value="ECO:0007669"/>
    <property type="project" value="UniProtKB-ARBA"/>
</dbReference>
<accession>C7LJM8</accession>
<evidence type="ECO:0000256" key="7">
    <source>
        <dbReference type="ARBA" id="ARBA00022840"/>
    </source>
</evidence>
<dbReference type="FunFam" id="3.40.50.300:FF:000425">
    <property type="entry name" value="Probable ABC transporter, ATP-binding subunit"/>
    <property type="match status" value="1"/>
</dbReference>
<dbReference type="Pfam" id="PF00005">
    <property type="entry name" value="ABC_tran"/>
    <property type="match status" value="1"/>
</dbReference>
<dbReference type="InterPro" id="IPR003439">
    <property type="entry name" value="ABC_transporter-like_ATP-bd"/>
</dbReference>
<evidence type="ECO:0000256" key="1">
    <source>
        <dbReference type="ARBA" id="ARBA00004533"/>
    </source>
</evidence>